<proteinExistence type="predicted"/>
<feature type="transmembrane region" description="Helical" evidence="1">
    <location>
        <begin position="12"/>
        <end position="35"/>
    </location>
</feature>
<organism evidence="2 3">
    <name type="scientific">Heliobacterium chlorum</name>
    <dbReference type="NCBI Taxonomy" id="2698"/>
    <lineage>
        <taxon>Bacteria</taxon>
        <taxon>Bacillati</taxon>
        <taxon>Bacillota</taxon>
        <taxon>Clostridia</taxon>
        <taxon>Eubacteriales</taxon>
        <taxon>Heliobacteriaceae</taxon>
        <taxon>Heliobacterium</taxon>
    </lineage>
</organism>
<dbReference type="Proteomes" id="UP000617402">
    <property type="component" value="Unassembled WGS sequence"/>
</dbReference>
<sequence length="116" mass="13453">MRHRGRVKPSKSQSLIGFIGGFIFVLIGLFVVIPIFGPFGVFWTLIAVLIAGINGYNAFSDRGTAFWEVEFEQDKRLPDNEDFDQKLRKLESLKKDGLLNEDEYQQKRTEILKEKW</sequence>
<reference evidence="2 3" key="1">
    <citation type="submission" date="2020-07" db="EMBL/GenBank/DDBJ databases">
        <title>Draft whole-genome sequence of Heliobacterium chlorum DSM 3682, type strain.</title>
        <authorList>
            <person name="Kyndt J.A."/>
            <person name="Meyer T.E."/>
            <person name="Imhoff J.F."/>
        </authorList>
    </citation>
    <scope>NUCLEOTIDE SEQUENCE [LARGE SCALE GENOMIC DNA]</scope>
    <source>
        <strain evidence="2 3">DSM 3682</strain>
    </source>
</reference>
<evidence type="ECO:0000313" key="2">
    <source>
        <dbReference type="EMBL" id="MBC9784410.1"/>
    </source>
</evidence>
<keyword evidence="1" id="KW-1133">Transmembrane helix</keyword>
<keyword evidence="1" id="KW-0812">Transmembrane</keyword>
<feature type="transmembrane region" description="Helical" evidence="1">
    <location>
        <begin position="41"/>
        <end position="59"/>
    </location>
</feature>
<dbReference type="RefSeq" id="WP_188039513.1">
    <property type="nucleotide sequence ID" value="NZ_JACVHF010000005.1"/>
</dbReference>
<evidence type="ECO:0008006" key="4">
    <source>
        <dbReference type="Google" id="ProtNLM"/>
    </source>
</evidence>
<keyword evidence="3" id="KW-1185">Reference proteome</keyword>
<name>A0ABR7T251_HELCL</name>
<accession>A0ABR7T251</accession>
<protein>
    <recommendedName>
        <fullName evidence="4">SHOCT domain-containing protein</fullName>
    </recommendedName>
</protein>
<keyword evidence="1" id="KW-0472">Membrane</keyword>
<evidence type="ECO:0000313" key="3">
    <source>
        <dbReference type="Proteomes" id="UP000617402"/>
    </source>
</evidence>
<comment type="caution">
    <text evidence="2">The sequence shown here is derived from an EMBL/GenBank/DDBJ whole genome shotgun (WGS) entry which is preliminary data.</text>
</comment>
<gene>
    <name evidence="2" type="ORF">H1S01_07780</name>
</gene>
<dbReference type="EMBL" id="JACVHF010000005">
    <property type="protein sequence ID" value="MBC9784410.1"/>
    <property type="molecule type" value="Genomic_DNA"/>
</dbReference>
<evidence type="ECO:0000256" key="1">
    <source>
        <dbReference type="SAM" id="Phobius"/>
    </source>
</evidence>